<organism evidence="2 3">
    <name type="scientific">Umbelopsis ramanniana AG</name>
    <dbReference type="NCBI Taxonomy" id="1314678"/>
    <lineage>
        <taxon>Eukaryota</taxon>
        <taxon>Fungi</taxon>
        <taxon>Fungi incertae sedis</taxon>
        <taxon>Mucoromycota</taxon>
        <taxon>Mucoromycotina</taxon>
        <taxon>Umbelopsidomycetes</taxon>
        <taxon>Umbelopsidales</taxon>
        <taxon>Umbelopsidaceae</taxon>
        <taxon>Umbelopsis</taxon>
    </lineage>
</organism>
<feature type="compositionally biased region" description="Low complexity" evidence="1">
    <location>
        <begin position="69"/>
        <end position="86"/>
    </location>
</feature>
<evidence type="ECO:0000313" key="2">
    <source>
        <dbReference type="EMBL" id="KAI8580814.1"/>
    </source>
</evidence>
<reference evidence="2" key="1">
    <citation type="submission" date="2021-06" db="EMBL/GenBank/DDBJ databases">
        <authorList>
            <consortium name="DOE Joint Genome Institute"/>
            <person name="Mondo S.J."/>
            <person name="Amses K.R."/>
            <person name="Simmons D.R."/>
            <person name="Longcore J.E."/>
            <person name="Seto K."/>
            <person name="Alves G.H."/>
            <person name="Bonds A.E."/>
            <person name="Quandt C.A."/>
            <person name="Davis W.J."/>
            <person name="Chang Y."/>
            <person name="Letcher P.M."/>
            <person name="Powell M.J."/>
            <person name="Kuo A."/>
            <person name="Labutti K."/>
            <person name="Pangilinan J."/>
            <person name="Andreopoulos W."/>
            <person name="Tritt A."/>
            <person name="Riley R."/>
            <person name="Hundley H."/>
            <person name="Johnson J."/>
            <person name="Lipzen A."/>
            <person name="Barry K."/>
            <person name="Berbee M.L."/>
            <person name="Buchler N.E."/>
            <person name="Grigoriev I.V."/>
            <person name="Spatafora J.W."/>
            <person name="Stajich J.E."/>
            <person name="James T.Y."/>
        </authorList>
    </citation>
    <scope>NUCLEOTIDE SEQUENCE</scope>
    <source>
        <strain evidence="2">AG</strain>
    </source>
</reference>
<feature type="compositionally biased region" description="Polar residues" evidence="1">
    <location>
        <begin position="93"/>
        <end position="107"/>
    </location>
</feature>
<dbReference type="GeneID" id="75913545"/>
<dbReference type="EMBL" id="MU620910">
    <property type="protein sequence ID" value="KAI8580814.1"/>
    <property type="molecule type" value="Genomic_DNA"/>
</dbReference>
<dbReference type="Proteomes" id="UP001206595">
    <property type="component" value="Unassembled WGS sequence"/>
</dbReference>
<keyword evidence="3" id="KW-1185">Reference proteome</keyword>
<dbReference type="AlphaFoldDB" id="A0AAD5HF73"/>
<reference evidence="2" key="2">
    <citation type="journal article" date="2022" name="Proc. Natl. Acad. Sci. U.S.A.">
        <title>Diploid-dominant life cycles characterize the early evolution of Fungi.</title>
        <authorList>
            <person name="Amses K.R."/>
            <person name="Simmons D.R."/>
            <person name="Longcore J.E."/>
            <person name="Mondo S.J."/>
            <person name="Seto K."/>
            <person name="Jeronimo G.H."/>
            <person name="Bonds A.E."/>
            <person name="Quandt C.A."/>
            <person name="Davis W.J."/>
            <person name="Chang Y."/>
            <person name="Federici B.A."/>
            <person name="Kuo A."/>
            <person name="LaButti K."/>
            <person name="Pangilinan J."/>
            <person name="Andreopoulos W."/>
            <person name="Tritt A."/>
            <person name="Riley R."/>
            <person name="Hundley H."/>
            <person name="Johnson J."/>
            <person name="Lipzen A."/>
            <person name="Barry K."/>
            <person name="Lang B.F."/>
            <person name="Cuomo C.A."/>
            <person name="Buchler N.E."/>
            <person name="Grigoriev I.V."/>
            <person name="Spatafora J.W."/>
            <person name="Stajich J.E."/>
            <person name="James T.Y."/>
        </authorList>
    </citation>
    <scope>NUCLEOTIDE SEQUENCE</scope>
    <source>
        <strain evidence="2">AG</strain>
    </source>
</reference>
<feature type="compositionally biased region" description="Polar residues" evidence="1">
    <location>
        <begin position="130"/>
        <end position="140"/>
    </location>
</feature>
<evidence type="ECO:0000256" key="1">
    <source>
        <dbReference type="SAM" id="MobiDB-lite"/>
    </source>
</evidence>
<feature type="compositionally biased region" description="Low complexity" evidence="1">
    <location>
        <begin position="153"/>
        <end position="174"/>
    </location>
</feature>
<proteinExistence type="predicted"/>
<sequence length="266" mass="28161">MSRSPNDPNTAVAVQQAAAQQAAAEAAAAAAANAGYNYPYYPYVPSYPQPRLAARYTRASGSHLQQMYSPYSMQYQQPSSSTTAGGSSEGHDNSNTGGNSYSMYVDNSSTTASSSGGGPSLGYIYPPGSASTGSPHQQPHSIYHQPGTPYYDSKSSVSTTPSSSSHLLPTPTGSNPAWQQDTYHHHHNDSTTSPHPSAWDRRKPSPASPTASHFASVFGKMSVKRSSESSGSGSPMDRSPRPSVRKMSDDDNDSKPSGGNQFDWVL</sequence>
<feature type="region of interest" description="Disordered" evidence="1">
    <location>
        <begin position="69"/>
        <end position="266"/>
    </location>
</feature>
<evidence type="ECO:0000313" key="3">
    <source>
        <dbReference type="Proteomes" id="UP001206595"/>
    </source>
</evidence>
<dbReference type="RefSeq" id="XP_051445818.1">
    <property type="nucleotide sequence ID" value="XM_051588200.1"/>
</dbReference>
<name>A0AAD5HF73_UMBRA</name>
<gene>
    <name evidence="2" type="ORF">K450DRAFT_236104</name>
</gene>
<feature type="compositionally biased region" description="Low complexity" evidence="1">
    <location>
        <begin position="228"/>
        <end position="237"/>
    </location>
</feature>
<protein>
    <submittedName>
        <fullName evidence="2">Uncharacterized protein</fullName>
    </submittedName>
</protein>
<comment type="caution">
    <text evidence="2">The sequence shown here is derived from an EMBL/GenBank/DDBJ whole genome shotgun (WGS) entry which is preliminary data.</text>
</comment>
<accession>A0AAD5HF73</accession>